<gene>
    <name evidence="3" type="primary">TYW3</name>
    <name evidence="3" type="ORF">SO694_00016056</name>
</gene>
<reference evidence="3 4" key="1">
    <citation type="submission" date="2024-03" db="EMBL/GenBank/DDBJ databases">
        <title>Aureococcus anophagefferens CCMP1851 and Kratosvirus quantuckense: Draft genome of a second virus-susceptible host strain in the model system.</title>
        <authorList>
            <person name="Chase E."/>
            <person name="Truchon A.R."/>
            <person name="Schepens W."/>
            <person name="Wilhelm S.W."/>
        </authorList>
    </citation>
    <scope>NUCLEOTIDE SEQUENCE [LARGE SCALE GENOMIC DNA]</scope>
    <source>
        <strain evidence="3 4">CCMP1851</strain>
    </source>
</reference>
<feature type="transmembrane region" description="Helical" evidence="2">
    <location>
        <begin position="289"/>
        <end position="311"/>
    </location>
</feature>
<proteinExistence type="predicted"/>
<keyword evidence="2" id="KW-1133">Transmembrane helix</keyword>
<accession>A0ABR1G253</accession>
<feature type="compositionally biased region" description="Low complexity" evidence="1">
    <location>
        <begin position="150"/>
        <end position="177"/>
    </location>
</feature>
<evidence type="ECO:0000256" key="2">
    <source>
        <dbReference type="SAM" id="Phobius"/>
    </source>
</evidence>
<name>A0ABR1G253_AURAN</name>
<feature type="compositionally biased region" description="Low complexity" evidence="1">
    <location>
        <begin position="70"/>
        <end position="81"/>
    </location>
</feature>
<feature type="compositionally biased region" description="Pro residues" evidence="1">
    <location>
        <begin position="87"/>
        <end position="99"/>
    </location>
</feature>
<evidence type="ECO:0000256" key="1">
    <source>
        <dbReference type="SAM" id="MobiDB-lite"/>
    </source>
</evidence>
<feature type="region of interest" description="Disordered" evidence="1">
    <location>
        <begin position="1"/>
        <end position="272"/>
    </location>
</feature>
<feature type="compositionally biased region" description="Basic residues" evidence="1">
    <location>
        <begin position="192"/>
        <end position="204"/>
    </location>
</feature>
<dbReference type="EMBL" id="JBBJCI010000141">
    <property type="protein sequence ID" value="KAK7242591.1"/>
    <property type="molecule type" value="Genomic_DNA"/>
</dbReference>
<dbReference type="Proteomes" id="UP001363151">
    <property type="component" value="Unassembled WGS sequence"/>
</dbReference>
<keyword evidence="2" id="KW-0812">Transmembrane</keyword>
<feature type="compositionally biased region" description="Basic residues" evidence="1">
    <location>
        <begin position="250"/>
        <end position="267"/>
    </location>
</feature>
<evidence type="ECO:0000313" key="4">
    <source>
        <dbReference type="Proteomes" id="UP001363151"/>
    </source>
</evidence>
<feature type="compositionally biased region" description="Low complexity" evidence="1">
    <location>
        <begin position="12"/>
        <end position="44"/>
    </location>
</feature>
<organism evidence="3 4">
    <name type="scientific">Aureococcus anophagefferens</name>
    <name type="common">Harmful bloom alga</name>
    <dbReference type="NCBI Taxonomy" id="44056"/>
    <lineage>
        <taxon>Eukaryota</taxon>
        <taxon>Sar</taxon>
        <taxon>Stramenopiles</taxon>
        <taxon>Ochrophyta</taxon>
        <taxon>Pelagophyceae</taxon>
        <taxon>Pelagomonadales</taxon>
        <taxon>Pelagomonadaceae</taxon>
        <taxon>Aureococcus</taxon>
    </lineage>
</organism>
<keyword evidence="2" id="KW-0472">Membrane</keyword>
<comment type="caution">
    <text evidence="3">The sequence shown here is derived from an EMBL/GenBank/DDBJ whole genome shotgun (WGS) entry which is preliminary data.</text>
</comment>
<feature type="compositionally biased region" description="Basic and acidic residues" evidence="1">
    <location>
        <begin position="1"/>
        <end position="11"/>
    </location>
</feature>
<keyword evidence="4" id="KW-1185">Reference proteome</keyword>
<sequence>MEEQKDCRSPRSEAALPSPAPSPRGAVWSNRSRSSTPASTPRGDAAGGGEAPLAEEPKKPAKPAAPAPEKPSAAPEKPSAAPEKKPPAAPETPPAPEAPAPSRRQRPPGAEEEEAVAAAGAAAARGAGAAGGDLPPPPPKKAPARRRRAAAAAEGARAAAQGARAAAAAASGAARADAGGGHGGRQEQARPRASRRRPRPRARKAAVDIHRRAVNRWEGLEAEDAPAPAPRRRPAAAKDAVRKPPPPTASRRRPKRAPAPKKAARKKKADDDAACLREYDGDRDLRERFFGCLSVVVALLVWGAPALAYVAREPHELSAARFHDVFPKPADLAILRPPHEGLTTDPMVEWQFGDALGRAAANGAVDVEVWLDRGMVLGGDAGRVQIPPQARARGSSDPEPYRLTYDLGSLQMGIHNVTVVLRSAEAPPRFAPVRNTSLFLTPRVERDADAAAAP</sequence>
<evidence type="ECO:0000313" key="3">
    <source>
        <dbReference type="EMBL" id="KAK7242591.1"/>
    </source>
</evidence>
<feature type="compositionally biased region" description="Low complexity" evidence="1">
    <location>
        <begin position="116"/>
        <end position="127"/>
    </location>
</feature>
<protein>
    <submittedName>
        <fullName evidence="3">tRNA-yW synthesizing protein</fullName>
    </submittedName>
</protein>